<organism evidence="1 2">
    <name type="scientific">Pristionchus mayeri</name>
    <dbReference type="NCBI Taxonomy" id="1317129"/>
    <lineage>
        <taxon>Eukaryota</taxon>
        <taxon>Metazoa</taxon>
        <taxon>Ecdysozoa</taxon>
        <taxon>Nematoda</taxon>
        <taxon>Chromadorea</taxon>
        <taxon>Rhabditida</taxon>
        <taxon>Rhabditina</taxon>
        <taxon>Diplogasteromorpha</taxon>
        <taxon>Diplogasteroidea</taxon>
        <taxon>Neodiplogasteridae</taxon>
        <taxon>Pristionchus</taxon>
    </lineage>
</organism>
<comment type="caution">
    <text evidence="1">The sequence shown here is derived from an EMBL/GenBank/DDBJ whole genome shotgun (WGS) entry which is preliminary data.</text>
</comment>
<feature type="non-terminal residue" evidence="1">
    <location>
        <position position="94"/>
    </location>
</feature>
<name>A0AAN4ZRT4_9BILA</name>
<sequence length="94" mass="10255">RSDQLLRSAPSPFLRSDQLLRSAPSPFLFGSPRGTITVVLQLLQVLHLSCGFLENDNEGASEVEEIQSLAVGDHSRLHAMDRIVKGVDLLGAFI</sequence>
<feature type="non-terminal residue" evidence="1">
    <location>
        <position position="1"/>
    </location>
</feature>
<evidence type="ECO:0000313" key="2">
    <source>
        <dbReference type="Proteomes" id="UP001328107"/>
    </source>
</evidence>
<evidence type="ECO:0000313" key="1">
    <source>
        <dbReference type="EMBL" id="GMR43618.1"/>
    </source>
</evidence>
<dbReference type="Proteomes" id="UP001328107">
    <property type="component" value="Unassembled WGS sequence"/>
</dbReference>
<accession>A0AAN4ZRT4</accession>
<protein>
    <submittedName>
        <fullName evidence="1">Uncharacterized protein</fullName>
    </submittedName>
</protein>
<dbReference type="EMBL" id="BTRK01000003">
    <property type="protein sequence ID" value="GMR43618.1"/>
    <property type="molecule type" value="Genomic_DNA"/>
</dbReference>
<reference evidence="2" key="1">
    <citation type="submission" date="2022-10" db="EMBL/GenBank/DDBJ databases">
        <title>Genome assembly of Pristionchus species.</title>
        <authorList>
            <person name="Yoshida K."/>
            <person name="Sommer R.J."/>
        </authorList>
    </citation>
    <scope>NUCLEOTIDE SEQUENCE [LARGE SCALE GENOMIC DNA]</scope>
    <source>
        <strain evidence="2">RS5460</strain>
    </source>
</reference>
<dbReference type="AlphaFoldDB" id="A0AAN4ZRT4"/>
<gene>
    <name evidence="1" type="ORF">PMAYCL1PPCAC_13813</name>
</gene>
<keyword evidence="2" id="KW-1185">Reference proteome</keyword>
<proteinExistence type="predicted"/>